<evidence type="ECO:0000313" key="2">
    <source>
        <dbReference type="EMBL" id="GER50228.1"/>
    </source>
</evidence>
<protein>
    <submittedName>
        <fullName evidence="2">Transcriptional regulator</fullName>
    </submittedName>
</protein>
<feature type="compositionally biased region" description="Low complexity" evidence="1">
    <location>
        <begin position="104"/>
        <end position="114"/>
    </location>
</feature>
<gene>
    <name evidence="2" type="ORF">STAS_27522</name>
</gene>
<dbReference type="EMBL" id="BKCP01009181">
    <property type="protein sequence ID" value="GER50228.1"/>
    <property type="molecule type" value="Genomic_DNA"/>
</dbReference>
<feature type="region of interest" description="Disordered" evidence="1">
    <location>
        <begin position="93"/>
        <end position="120"/>
    </location>
</feature>
<dbReference type="Proteomes" id="UP000325081">
    <property type="component" value="Unassembled WGS sequence"/>
</dbReference>
<reference evidence="3" key="1">
    <citation type="journal article" date="2019" name="Curr. Biol.">
        <title>Genome Sequence of Striga asiatica Provides Insight into the Evolution of Plant Parasitism.</title>
        <authorList>
            <person name="Yoshida S."/>
            <person name="Kim S."/>
            <person name="Wafula E.K."/>
            <person name="Tanskanen J."/>
            <person name="Kim Y.M."/>
            <person name="Honaas L."/>
            <person name="Yang Z."/>
            <person name="Spallek T."/>
            <person name="Conn C.E."/>
            <person name="Ichihashi Y."/>
            <person name="Cheong K."/>
            <person name="Cui S."/>
            <person name="Der J.P."/>
            <person name="Gundlach H."/>
            <person name="Jiao Y."/>
            <person name="Hori C."/>
            <person name="Ishida J.K."/>
            <person name="Kasahara H."/>
            <person name="Kiba T."/>
            <person name="Kim M.S."/>
            <person name="Koo N."/>
            <person name="Laohavisit A."/>
            <person name="Lee Y.H."/>
            <person name="Lumba S."/>
            <person name="McCourt P."/>
            <person name="Mortimer J.C."/>
            <person name="Mutuku J.M."/>
            <person name="Nomura T."/>
            <person name="Sasaki-Sekimoto Y."/>
            <person name="Seto Y."/>
            <person name="Wang Y."/>
            <person name="Wakatake T."/>
            <person name="Sakakibara H."/>
            <person name="Demura T."/>
            <person name="Yamaguchi S."/>
            <person name="Yoneyama K."/>
            <person name="Manabe R.I."/>
            <person name="Nelson D.C."/>
            <person name="Schulman A.H."/>
            <person name="Timko M.P."/>
            <person name="dePamphilis C.W."/>
            <person name="Choi D."/>
            <person name="Shirasu K."/>
        </authorList>
    </citation>
    <scope>NUCLEOTIDE SEQUENCE [LARGE SCALE GENOMIC DNA]</scope>
    <source>
        <strain evidence="3">cv. UVA1</strain>
    </source>
</reference>
<comment type="caution">
    <text evidence="2">The sequence shown here is derived from an EMBL/GenBank/DDBJ whole genome shotgun (WGS) entry which is preliminary data.</text>
</comment>
<keyword evidence="3" id="KW-1185">Reference proteome</keyword>
<accession>A0A5A7QYS3</accession>
<proteinExistence type="predicted"/>
<organism evidence="2 3">
    <name type="scientific">Striga asiatica</name>
    <name type="common">Asiatic witchweed</name>
    <name type="synonym">Buchnera asiatica</name>
    <dbReference type="NCBI Taxonomy" id="4170"/>
    <lineage>
        <taxon>Eukaryota</taxon>
        <taxon>Viridiplantae</taxon>
        <taxon>Streptophyta</taxon>
        <taxon>Embryophyta</taxon>
        <taxon>Tracheophyta</taxon>
        <taxon>Spermatophyta</taxon>
        <taxon>Magnoliopsida</taxon>
        <taxon>eudicotyledons</taxon>
        <taxon>Gunneridae</taxon>
        <taxon>Pentapetalae</taxon>
        <taxon>asterids</taxon>
        <taxon>lamiids</taxon>
        <taxon>Lamiales</taxon>
        <taxon>Orobanchaceae</taxon>
        <taxon>Buchnereae</taxon>
        <taxon>Striga</taxon>
    </lineage>
</organism>
<name>A0A5A7QYS3_STRAF</name>
<evidence type="ECO:0000313" key="3">
    <source>
        <dbReference type="Proteomes" id="UP000325081"/>
    </source>
</evidence>
<evidence type="ECO:0000256" key="1">
    <source>
        <dbReference type="SAM" id="MobiDB-lite"/>
    </source>
</evidence>
<sequence>MRLWAHVGARRPAHGPKLLVLKEYVRIVLVGRAREHGPALVIRRAQRQPVTKAGQTHGRHLGEAGVVVQQGEGGRGRKRQGGARKWVPQDHLGWVPAGKEEPPRAGAATGPPAAAREEGAGQIREVYPVLVRAAEAQVGGDGLRVGQDEPGELGKGGELGPGESVPPNLHTSLNRIRSPVHSLLNMRRIASSGSSLRFNGQEEECCGKSDGTRKIRCIKRCQKD</sequence>
<dbReference type="AlphaFoldDB" id="A0A5A7QYS3"/>
<feature type="region of interest" description="Disordered" evidence="1">
    <location>
        <begin position="141"/>
        <end position="169"/>
    </location>
</feature>